<keyword evidence="2" id="KW-1185">Reference proteome</keyword>
<feature type="non-terminal residue" evidence="1">
    <location>
        <position position="86"/>
    </location>
</feature>
<organism evidence="1 2">
    <name type="scientific">Citrullus colocynthis</name>
    <name type="common">colocynth</name>
    <dbReference type="NCBI Taxonomy" id="252529"/>
    <lineage>
        <taxon>Eukaryota</taxon>
        <taxon>Viridiplantae</taxon>
        <taxon>Streptophyta</taxon>
        <taxon>Embryophyta</taxon>
        <taxon>Tracheophyta</taxon>
        <taxon>Spermatophyta</taxon>
        <taxon>Magnoliopsida</taxon>
        <taxon>eudicotyledons</taxon>
        <taxon>Gunneridae</taxon>
        <taxon>Pentapetalae</taxon>
        <taxon>rosids</taxon>
        <taxon>fabids</taxon>
        <taxon>Cucurbitales</taxon>
        <taxon>Cucurbitaceae</taxon>
        <taxon>Benincaseae</taxon>
        <taxon>Citrullus</taxon>
    </lineage>
</organism>
<reference evidence="1 2" key="1">
    <citation type="submission" date="2024-03" db="EMBL/GenBank/DDBJ databases">
        <authorList>
            <person name="Gkanogiannis A."/>
            <person name="Becerra Lopez-Lavalle L."/>
        </authorList>
    </citation>
    <scope>NUCLEOTIDE SEQUENCE [LARGE SCALE GENOMIC DNA]</scope>
</reference>
<evidence type="ECO:0000313" key="2">
    <source>
        <dbReference type="Proteomes" id="UP001642487"/>
    </source>
</evidence>
<sequence>MILFFIRLADCLRFSLFSTSTDHPLRMVPGRPFLCGLLAPYLRTWQECSASRPWVTLGPLCPRFKQFLLDPFLSPWTADKLSSFGG</sequence>
<dbReference type="EMBL" id="OZ021738">
    <property type="protein sequence ID" value="CAK9319582.1"/>
    <property type="molecule type" value="Genomic_DNA"/>
</dbReference>
<name>A0ABP0YM24_9ROSI</name>
<proteinExistence type="predicted"/>
<dbReference type="Proteomes" id="UP001642487">
    <property type="component" value="Chromosome 4"/>
</dbReference>
<evidence type="ECO:0008006" key="3">
    <source>
        <dbReference type="Google" id="ProtNLM"/>
    </source>
</evidence>
<accession>A0ABP0YM24</accession>
<protein>
    <recommendedName>
        <fullName evidence="3">Secreted protein</fullName>
    </recommendedName>
</protein>
<gene>
    <name evidence="1" type="ORF">CITCOLO1_LOCUS11590</name>
</gene>
<evidence type="ECO:0000313" key="1">
    <source>
        <dbReference type="EMBL" id="CAK9319582.1"/>
    </source>
</evidence>